<dbReference type="EMBL" id="JACSNR010000004">
    <property type="protein sequence ID" value="MBM6923148.1"/>
    <property type="molecule type" value="Genomic_DNA"/>
</dbReference>
<sequence length="64" mass="7182">MIGLSGSAYIMIIHFIRFFNQKTMNFPGEPEPHPRETGGILSTKGEVGKKERADNLDFLGQFVL</sequence>
<evidence type="ECO:0000313" key="1">
    <source>
        <dbReference type="EMBL" id="MBM6923148.1"/>
    </source>
</evidence>
<organism evidence="1 2">
    <name type="scientific">Hydrogenoanaerobacterium saccharovorans</name>
    <dbReference type="NCBI Taxonomy" id="474960"/>
    <lineage>
        <taxon>Bacteria</taxon>
        <taxon>Bacillati</taxon>
        <taxon>Bacillota</taxon>
        <taxon>Clostridia</taxon>
        <taxon>Eubacteriales</taxon>
        <taxon>Oscillospiraceae</taxon>
        <taxon>Hydrogenoanaerobacterium</taxon>
    </lineage>
</organism>
<protein>
    <submittedName>
        <fullName evidence="1">Uncharacterized protein</fullName>
    </submittedName>
</protein>
<comment type="caution">
    <text evidence="1">The sequence shown here is derived from an EMBL/GenBank/DDBJ whole genome shotgun (WGS) entry which is preliminary data.</text>
</comment>
<gene>
    <name evidence="1" type="ORF">H9X81_05515</name>
</gene>
<dbReference type="Proteomes" id="UP000724149">
    <property type="component" value="Unassembled WGS sequence"/>
</dbReference>
<reference evidence="1 2" key="1">
    <citation type="journal article" date="2021" name="Sci. Rep.">
        <title>The distribution of antibiotic resistance genes in chicken gut microbiota commensals.</title>
        <authorList>
            <person name="Juricova H."/>
            <person name="Matiasovicova J."/>
            <person name="Kubasova T."/>
            <person name="Cejkova D."/>
            <person name="Rychlik I."/>
        </authorList>
    </citation>
    <scope>NUCLEOTIDE SEQUENCE [LARGE SCALE GENOMIC DNA]</scope>
    <source>
        <strain evidence="1 2">An564</strain>
    </source>
</reference>
<proteinExistence type="predicted"/>
<evidence type="ECO:0000313" key="2">
    <source>
        <dbReference type="Proteomes" id="UP000724149"/>
    </source>
</evidence>
<dbReference type="RefSeq" id="WP_204720420.1">
    <property type="nucleotide sequence ID" value="NZ_JACSNR010000004.1"/>
</dbReference>
<keyword evidence="2" id="KW-1185">Reference proteome</keyword>
<name>A0ABS2GMW0_9FIRM</name>
<accession>A0ABS2GMW0</accession>